<evidence type="ECO:0000259" key="8">
    <source>
        <dbReference type="Pfam" id="PF13087"/>
    </source>
</evidence>
<evidence type="ECO:0000256" key="3">
    <source>
        <dbReference type="ARBA" id="ARBA00022801"/>
    </source>
</evidence>
<dbReference type="OrthoDB" id="6513042at2759"/>
<dbReference type="Gene3D" id="3.40.50.300">
    <property type="entry name" value="P-loop containing nucleotide triphosphate hydrolases"/>
    <property type="match status" value="2"/>
</dbReference>
<dbReference type="InterPro" id="IPR027417">
    <property type="entry name" value="P-loop_NTPase"/>
</dbReference>
<feature type="region of interest" description="Disordered" evidence="6">
    <location>
        <begin position="1110"/>
        <end position="1133"/>
    </location>
</feature>
<evidence type="ECO:0000313" key="10">
    <source>
        <dbReference type="Proteomes" id="UP000554235"/>
    </source>
</evidence>
<dbReference type="AlphaFoldDB" id="A0A8H4KP92"/>
<dbReference type="GO" id="GO:0043139">
    <property type="term" value="F:5'-3' DNA helicase activity"/>
    <property type="evidence" value="ECO:0007669"/>
    <property type="project" value="TreeGrafter"/>
</dbReference>
<comment type="similarity">
    <text evidence="1">Belongs to the DNA2/NAM7 helicase family.</text>
</comment>
<proteinExistence type="inferred from homology"/>
<dbReference type="GO" id="GO:0016787">
    <property type="term" value="F:hydrolase activity"/>
    <property type="evidence" value="ECO:0007669"/>
    <property type="project" value="UniProtKB-KW"/>
</dbReference>
<dbReference type="GO" id="GO:0005524">
    <property type="term" value="F:ATP binding"/>
    <property type="evidence" value="ECO:0007669"/>
    <property type="project" value="UniProtKB-KW"/>
</dbReference>
<accession>A0A8H4KP92</accession>
<dbReference type="InterPro" id="IPR041677">
    <property type="entry name" value="DNA2/NAM7_AAA_11"/>
</dbReference>
<dbReference type="InterPro" id="IPR050534">
    <property type="entry name" value="Coronavir_polyprotein_1ab"/>
</dbReference>
<gene>
    <name evidence="9" type="ORF">FALBO_16032</name>
</gene>
<organism evidence="9 10">
    <name type="scientific">Fusarium albosuccineum</name>
    <dbReference type="NCBI Taxonomy" id="1237068"/>
    <lineage>
        <taxon>Eukaryota</taxon>
        <taxon>Fungi</taxon>
        <taxon>Dikarya</taxon>
        <taxon>Ascomycota</taxon>
        <taxon>Pezizomycotina</taxon>
        <taxon>Sordariomycetes</taxon>
        <taxon>Hypocreomycetidae</taxon>
        <taxon>Hypocreales</taxon>
        <taxon>Nectriaceae</taxon>
        <taxon>Fusarium</taxon>
        <taxon>Fusarium decemcellulare species complex</taxon>
    </lineage>
</organism>
<feature type="domain" description="DNA2/NAM7 helicase helicase" evidence="7">
    <location>
        <begin position="547"/>
        <end position="814"/>
    </location>
</feature>
<keyword evidence="2" id="KW-0547">Nucleotide-binding</keyword>
<evidence type="ECO:0000256" key="4">
    <source>
        <dbReference type="ARBA" id="ARBA00022806"/>
    </source>
</evidence>
<feature type="compositionally biased region" description="Basic and acidic residues" evidence="6">
    <location>
        <begin position="1111"/>
        <end position="1133"/>
    </location>
</feature>
<evidence type="ECO:0000259" key="7">
    <source>
        <dbReference type="Pfam" id="PF13086"/>
    </source>
</evidence>
<evidence type="ECO:0000256" key="1">
    <source>
        <dbReference type="ARBA" id="ARBA00007913"/>
    </source>
</evidence>
<comment type="caution">
    <text evidence="9">The sequence shown here is derived from an EMBL/GenBank/DDBJ whole genome shotgun (WGS) entry which is preliminary data.</text>
</comment>
<keyword evidence="10" id="KW-1185">Reference proteome</keyword>
<evidence type="ECO:0000256" key="2">
    <source>
        <dbReference type="ARBA" id="ARBA00022741"/>
    </source>
</evidence>
<sequence>MGKTSAPQGTIADKAADEAKPEIAKAPKYETAILPCAALFGDCGPVIASAKGLGLSTKLGARLVAFKPKDACPWTGFFIDVPFAKDQASNEARGFGVCHKSDRTKDDRVLVVDRYQIEVRFPRGAFEIDVMATPEEIASGYPDAKGRDKGLTLITVRLGDKPVQVGGFGVPFANADDPEIEGWINDNKPIVDGHTLLDFLQQEVFSFVAAIAAVEAAKRLDPERLPPPFAYDYGIFSGWDVRGFKDLIEANKGHQFAPAFKHFDDNSHLTAVAQSAAQDVMWLDDEADKIAGTKFPAYFIPLEPGDLVDVERFHVVISVTKLFREEHDAAWRRLSKSDFLELQLFNSHEAEKSHSLWPAKIVGFPKGKEELSKHPVGDYELVVTTNRPPPVRIDGKNQPPYIVKIFGTRSGADAALLDDYKRKIQSIGLFRSSTVPSNPGACGLPVTRDGALPDKLTDEQERLLHEVQGRMDLHRTLLRGDGFYKWMVKPVQRDVVEAHGDVSLDDKAPKIRPLPRVNFLDLDDQAYADAIVEEALPTDRLRFRNYLSDRPLGLGLITAGPGFGKTTAGAAATLAMHAKVGKVLASGPTNVAVDNFAARIDKRAKAIVARCNKDLPAQDLTRRRHPFVVRAYNPNHENRALISLLQNPHYGDEAAPTSFWSEPSKWKLNLSCASWVLVLLRSPAAKRVLHPDDCQLLHDLQQALDDHADLAPLRKVATGAISWQDFKACEGSARMLEVVGAYISRITDSADILCITPAASANKSFKEWKSDKAQGVAIDEAANMHRADLYCVWGNTLLPCFLFGDPKQLPPVIMTFTDKEKGSDNFINRFAKDGRVSALGYIQGGGFPVYRLKTQLRMAQGMFDTVARIIYPDVPFTYAPSRAIGGPEFQVGRDLEAFAWTKFPDLKQAPTGTLKPFFIHCEGSRVIKDPVTSSKRSPDQVKVALNFAAEFVTAKKVDPSRLIVIAPYAANVQVINSWRKKPEYAVLAGMGQAMTVDSFQGQENDIAIVVMGTSTSSGCGFTAHAQRLNVLLTRQKCGLVVVGDIYVAKSIEKGNGKGKGKGKGKSRGPKGVEMVELPSGEMAYVRVSELNQIYQDLHDSGRMAVVVVGKTEAEKPKTTNKAKEEKVEEKPST</sequence>
<dbReference type="SUPFAM" id="SSF52540">
    <property type="entry name" value="P-loop containing nucleoside triphosphate hydrolases"/>
    <property type="match status" value="1"/>
</dbReference>
<dbReference type="Pfam" id="PF13086">
    <property type="entry name" value="AAA_11"/>
    <property type="match status" value="1"/>
</dbReference>
<name>A0A8H4KP92_9HYPO</name>
<protein>
    <submittedName>
        <fullName evidence="9">DNA helicase</fullName>
    </submittedName>
</protein>
<dbReference type="Pfam" id="PF13087">
    <property type="entry name" value="AAA_12"/>
    <property type="match status" value="1"/>
</dbReference>
<evidence type="ECO:0000313" key="9">
    <source>
        <dbReference type="EMBL" id="KAF4453229.1"/>
    </source>
</evidence>
<keyword evidence="5" id="KW-0067">ATP-binding</keyword>
<reference evidence="9 10" key="1">
    <citation type="submission" date="2020-01" db="EMBL/GenBank/DDBJ databases">
        <title>Identification and distribution of gene clusters putatively required for synthesis of sphingolipid metabolism inhibitors in phylogenetically diverse species of the filamentous fungus Fusarium.</title>
        <authorList>
            <person name="Kim H.-S."/>
            <person name="Busman M."/>
            <person name="Brown D.W."/>
            <person name="Divon H."/>
            <person name="Uhlig S."/>
            <person name="Proctor R.H."/>
        </authorList>
    </citation>
    <scope>NUCLEOTIDE SEQUENCE [LARGE SCALE GENOMIC DNA]</scope>
    <source>
        <strain evidence="9 10">NRRL 20459</strain>
    </source>
</reference>
<dbReference type="PANTHER" id="PTHR43788:SF8">
    <property type="entry name" value="DNA-BINDING PROTEIN SMUBP-2"/>
    <property type="match status" value="1"/>
</dbReference>
<keyword evidence="3" id="KW-0378">Hydrolase</keyword>
<dbReference type="PANTHER" id="PTHR43788">
    <property type="entry name" value="DNA2/NAM7 HELICASE FAMILY MEMBER"/>
    <property type="match status" value="1"/>
</dbReference>
<dbReference type="Proteomes" id="UP000554235">
    <property type="component" value="Unassembled WGS sequence"/>
</dbReference>
<dbReference type="EMBL" id="JAADYS010002903">
    <property type="protein sequence ID" value="KAF4453229.1"/>
    <property type="molecule type" value="Genomic_DNA"/>
</dbReference>
<evidence type="ECO:0000256" key="6">
    <source>
        <dbReference type="SAM" id="MobiDB-lite"/>
    </source>
</evidence>
<feature type="domain" description="DNA2/NAM7 helicase-like C-terminal" evidence="8">
    <location>
        <begin position="849"/>
        <end position="1044"/>
    </location>
</feature>
<evidence type="ECO:0000256" key="5">
    <source>
        <dbReference type="ARBA" id="ARBA00022840"/>
    </source>
</evidence>
<keyword evidence="4 9" id="KW-0347">Helicase</keyword>
<dbReference type="InterPro" id="IPR041679">
    <property type="entry name" value="DNA2/NAM7-like_C"/>
</dbReference>